<dbReference type="Proteomes" id="UP000298594">
    <property type="component" value="Chromosome"/>
</dbReference>
<dbReference type="OrthoDB" id="9806424at2"/>
<dbReference type="InterPro" id="IPR036279">
    <property type="entry name" value="5-3_exonuclease_C_sf"/>
</dbReference>
<keyword evidence="5" id="KW-0269">Exonuclease</keyword>
<dbReference type="Gene3D" id="1.10.150.20">
    <property type="entry name" value="5' to 3' exonuclease, C-terminal subdomain"/>
    <property type="match status" value="1"/>
</dbReference>
<name>A0A4D6XSG8_9GAMM</name>
<dbReference type="Gene3D" id="3.40.50.1010">
    <property type="entry name" value="5'-nuclease"/>
    <property type="match status" value="1"/>
</dbReference>
<gene>
    <name evidence="5" type="ORF">D9V67_02215</name>
</gene>
<keyword evidence="2" id="KW-0378">Hydrolase</keyword>
<dbReference type="Pfam" id="PF01367">
    <property type="entry name" value="5_3_exonuc"/>
    <property type="match status" value="1"/>
</dbReference>
<dbReference type="AlphaFoldDB" id="A0A4D6XSG8"/>
<dbReference type="FunFam" id="1.10.150.20:FF:000003">
    <property type="entry name" value="DNA polymerase I"/>
    <property type="match status" value="1"/>
</dbReference>
<dbReference type="SUPFAM" id="SSF47807">
    <property type="entry name" value="5' to 3' exonuclease, C-terminal subdomain"/>
    <property type="match status" value="1"/>
</dbReference>
<dbReference type="InterPro" id="IPR020045">
    <property type="entry name" value="DNA_polI_H3TH"/>
</dbReference>
<evidence type="ECO:0000313" key="5">
    <source>
        <dbReference type="EMBL" id="QCI20562.1"/>
    </source>
</evidence>
<evidence type="ECO:0000259" key="4">
    <source>
        <dbReference type="SMART" id="SM00475"/>
    </source>
</evidence>
<reference evidence="5 6" key="1">
    <citation type="submission" date="2018-12" db="EMBL/GenBank/DDBJ databases">
        <authorList>
            <person name="Chong R.A."/>
        </authorList>
    </citation>
    <scope>NUCLEOTIDE SEQUENCE [LARGE SCALE GENOMIC DNA]</scope>
    <source>
        <strain evidence="5 6">Bca</strain>
    </source>
</reference>
<dbReference type="CDD" id="cd09859">
    <property type="entry name" value="PIN_53EXO"/>
    <property type="match status" value="1"/>
</dbReference>
<dbReference type="InterPro" id="IPR008918">
    <property type="entry name" value="HhH2"/>
</dbReference>
<reference evidence="5 6" key="2">
    <citation type="submission" date="2019-05" db="EMBL/GenBank/DDBJ databases">
        <title>Genome evolution of the obligate endosymbiont Buchnera aphidicola.</title>
        <authorList>
            <person name="Moran N.A."/>
        </authorList>
    </citation>
    <scope>NUCLEOTIDE SEQUENCE [LARGE SCALE GENOMIC DNA]</scope>
    <source>
        <strain evidence="5 6">Bca</strain>
    </source>
</reference>
<dbReference type="InterPro" id="IPR029060">
    <property type="entry name" value="PIN-like_dom_sf"/>
</dbReference>
<sequence>MPEKKNPIIIIDGTLYLYYYYYGLRHLNNNSEKPFSAIWGMLKMISYLFKRYRNSKKFIVVFDSFKKTFRKEIFEPYKSNRSPMPNSLYIQIQPLFDILQDIGIKIISIPGIEADDIIGSLSYQLQQKGETILIVSHDKDMIQLVTHNINIFHKKDNYIITPKTIKKKYGIQPKEFIDFLALMGDSSDNIPGVPKIGIKTALTLLHTFSNIKNIYYNIEKIPFLTLRNAKNIAIQLKNHKEIAFLSYQLAEIKLDIPIHITSQEISLKKHCFKNLLNAFKDYNNFK</sequence>
<dbReference type="GO" id="GO:0033567">
    <property type="term" value="P:DNA replication, Okazaki fragment processing"/>
    <property type="evidence" value="ECO:0007669"/>
    <property type="project" value="InterPro"/>
</dbReference>
<dbReference type="PANTHER" id="PTHR42646">
    <property type="entry name" value="FLAP ENDONUCLEASE XNI"/>
    <property type="match status" value="1"/>
</dbReference>
<keyword evidence="3" id="KW-0238">DNA-binding</keyword>
<evidence type="ECO:0000313" key="6">
    <source>
        <dbReference type="Proteomes" id="UP000298594"/>
    </source>
</evidence>
<dbReference type="GO" id="GO:0003677">
    <property type="term" value="F:DNA binding"/>
    <property type="evidence" value="ECO:0007669"/>
    <property type="project" value="UniProtKB-KW"/>
</dbReference>
<evidence type="ECO:0000256" key="3">
    <source>
        <dbReference type="ARBA" id="ARBA00023125"/>
    </source>
</evidence>
<dbReference type="Pfam" id="PF02739">
    <property type="entry name" value="5_3_exonuc_N"/>
    <property type="match status" value="1"/>
</dbReference>
<dbReference type="CDD" id="cd09898">
    <property type="entry name" value="H3TH_53EXO"/>
    <property type="match status" value="1"/>
</dbReference>
<evidence type="ECO:0000256" key="2">
    <source>
        <dbReference type="ARBA" id="ARBA00022801"/>
    </source>
</evidence>
<dbReference type="InterPro" id="IPR038969">
    <property type="entry name" value="FEN"/>
</dbReference>
<dbReference type="GO" id="GO:0008409">
    <property type="term" value="F:5'-3' exonuclease activity"/>
    <property type="evidence" value="ECO:0007669"/>
    <property type="project" value="InterPro"/>
</dbReference>
<evidence type="ECO:0000256" key="1">
    <source>
        <dbReference type="ARBA" id="ARBA00022722"/>
    </source>
</evidence>
<dbReference type="InterPro" id="IPR020046">
    <property type="entry name" value="5-3_exonucl_a-hlix_arch_N"/>
</dbReference>
<organism evidence="5 6">
    <name type="scientific">Buchnera aphidicola</name>
    <name type="common">Brachycaudus cardui</name>
    <dbReference type="NCBI Taxonomy" id="557993"/>
    <lineage>
        <taxon>Bacteria</taxon>
        <taxon>Pseudomonadati</taxon>
        <taxon>Pseudomonadota</taxon>
        <taxon>Gammaproteobacteria</taxon>
        <taxon>Enterobacterales</taxon>
        <taxon>Erwiniaceae</taxon>
        <taxon>Buchnera</taxon>
    </lineage>
</organism>
<accession>A0A4D6XSG8</accession>
<dbReference type="InterPro" id="IPR002421">
    <property type="entry name" value="5-3_exonuclease"/>
</dbReference>
<keyword evidence="1" id="KW-0540">Nuclease</keyword>
<proteinExistence type="predicted"/>
<dbReference type="RefSeq" id="WP_158359702.1">
    <property type="nucleotide sequence ID" value="NZ_CP034879.1"/>
</dbReference>
<feature type="domain" description="5'-3' exonuclease" evidence="4">
    <location>
        <begin position="4"/>
        <end position="268"/>
    </location>
</feature>
<dbReference type="NCBIfam" id="NF011545">
    <property type="entry name" value="PRK14976.1-2"/>
    <property type="match status" value="1"/>
</dbReference>
<dbReference type="SMART" id="SM00475">
    <property type="entry name" value="53EXOc"/>
    <property type="match status" value="1"/>
</dbReference>
<dbReference type="GO" id="GO:0017108">
    <property type="term" value="F:5'-flap endonuclease activity"/>
    <property type="evidence" value="ECO:0007669"/>
    <property type="project" value="InterPro"/>
</dbReference>
<dbReference type="SUPFAM" id="SSF88723">
    <property type="entry name" value="PIN domain-like"/>
    <property type="match status" value="1"/>
</dbReference>
<protein>
    <submittedName>
        <fullName evidence="5">5'-3' exonuclease</fullName>
    </submittedName>
</protein>
<dbReference type="PANTHER" id="PTHR42646:SF2">
    <property type="entry name" value="5'-3' EXONUCLEASE FAMILY PROTEIN"/>
    <property type="match status" value="1"/>
</dbReference>
<dbReference type="EMBL" id="CP034879">
    <property type="protein sequence ID" value="QCI20562.1"/>
    <property type="molecule type" value="Genomic_DNA"/>
</dbReference>
<dbReference type="SMART" id="SM00279">
    <property type="entry name" value="HhH2"/>
    <property type="match status" value="1"/>
</dbReference>